<dbReference type="SUPFAM" id="SSF52540">
    <property type="entry name" value="P-loop containing nucleoside triphosphate hydrolases"/>
    <property type="match status" value="1"/>
</dbReference>
<organism evidence="1 2">
    <name type="scientific">candidate division MSBL1 archaeon SCGC-AAA259E17</name>
    <dbReference type="NCBI Taxonomy" id="1698263"/>
    <lineage>
        <taxon>Archaea</taxon>
        <taxon>Methanobacteriati</taxon>
        <taxon>Methanobacteriota</taxon>
        <taxon>candidate division MSBL1</taxon>
    </lineage>
</organism>
<dbReference type="InterPro" id="IPR027417">
    <property type="entry name" value="P-loop_NTPase"/>
</dbReference>
<name>A0A133UEL0_9EURY</name>
<dbReference type="AlphaFoldDB" id="A0A133UEL0"/>
<dbReference type="PANTHER" id="PTHR20873:SF0">
    <property type="entry name" value="L-SERYL-TRNA(SEC) KINASE"/>
    <property type="match status" value="1"/>
</dbReference>
<accession>A0A133UEL0</accession>
<dbReference type="EMBL" id="LHXN01000039">
    <property type="protein sequence ID" value="KXA92643.1"/>
    <property type="molecule type" value="Genomic_DNA"/>
</dbReference>
<gene>
    <name evidence="1" type="ORF">AKJ64_02660</name>
</gene>
<evidence type="ECO:0000313" key="1">
    <source>
        <dbReference type="EMBL" id="KXA92643.1"/>
    </source>
</evidence>
<comment type="caution">
    <text evidence="1">The sequence shown here is derived from an EMBL/GenBank/DDBJ whole genome shotgun (WGS) entry which is preliminary data.</text>
</comment>
<protein>
    <recommendedName>
        <fullName evidence="3">ATP-binding protein</fullName>
    </recommendedName>
</protein>
<dbReference type="Pfam" id="PF13671">
    <property type="entry name" value="AAA_33"/>
    <property type="match status" value="1"/>
</dbReference>
<dbReference type="Proteomes" id="UP000070373">
    <property type="component" value="Unassembled WGS sequence"/>
</dbReference>
<dbReference type="Gene3D" id="3.40.50.300">
    <property type="entry name" value="P-loop containing nucleotide triphosphate hydrolases"/>
    <property type="match status" value="1"/>
</dbReference>
<reference evidence="1 2" key="1">
    <citation type="journal article" date="2016" name="Sci. Rep.">
        <title>Metabolic traits of an uncultured archaeal lineage -MSBL1- from brine pools of the Red Sea.</title>
        <authorList>
            <person name="Mwirichia R."/>
            <person name="Alam I."/>
            <person name="Rashid M."/>
            <person name="Vinu M."/>
            <person name="Ba-Alawi W."/>
            <person name="Anthony Kamau A."/>
            <person name="Kamanda Ngugi D."/>
            <person name="Goker M."/>
            <person name="Klenk H.P."/>
            <person name="Bajic V."/>
            <person name="Stingl U."/>
        </authorList>
    </citation>
    <scope>NUCLEOTIDE SEQUENCE [LARGE SCALE GENOMIC DNA]</scope>
    <source>
        <strain evidence="1">SCGC-AAA259E17</strain>
    </source>
</reference>
<dbReference type="InterPro" id="IPR052648">
    <property type="entry name" value="Ser-tRNA(Sec)_kinase"/>
</dbReference>
<evidence type="ECO:0008006" key="3">
    <source>
        <dbReference type="Google" id="ProtNLM"/>
    </source>
</evidence>
<dbReference type="GO" id="GO:0016301">
    <property type="term" value="F:kinase activity"/>
    <property type="evidence" value="ECO:0007669"/>
    <property type="project" value="TreeGrafter"/>
</dbReference>
<evidence type="ECO:0000313" key="2">
    <source>
        <dbReference type="Proteomes" id="UP000070373"/>
    </source>
</evidence>
<dbReference type="PANTHER" id="PTHR20873">
    <property type="entry name" value="L-SERYL-TRNA(SEC) KINASE"/>
    <property type="match status" value="1"/>
</dbReference>
<dbReference type="GO" id="GO:0000049">
    <property type="term" value="F:tRNA binding"/>
    <property type="evidence" value="ECO:0007669"/>
    <property type="project" value="TreeGrafter"/>
</dbReference>
<sequence length="153" mass="17978">MIVILCEVPASGKSRVAKGLCRRLEEMDLDYELFASDEVSRKVYERVFRFLRDNVGRVENLVVDATFYKKKWREEVREIAGEDGEDLLTVHLHCSLETSLKRNDRRKEEYRVSERAIHIIYRELEKPDNPGLEFDTDETDPEVVVDMVVEKLT</sequence>
<keyword evidence="2" id="KW-1185">Reference proteome</keyword>
<proteinExistence type="predicted"/>